<keyword evidence="2" id="KW-0175">Coiled coil</keyword>
<feature type="compositionally biased region" description="Basic residues" evidence="3">
    <location>
        <begin position="156"/>
        <end position="165"/>
    </location>
</feature>
<reference evidence="4" key="2">
    <citation type="journal article" date="2023" name="Science">
        <title>Genomic signatures of disease resistance in endangered staghorn corals.</title>
        <authorList>
            <person name="Vollmer S.V."/>
            <person name="Selwyn J.D."/>
            <person name="Despard B.A."/>
            <person name="Roesel C.L."/>
        </authorList>
    </citation>
    <scope>NUCLEOTIDE SEQUENCE</scope>
    <source>
        <strain evidence="4">K2</strain>
    </source>
</reference>
<evidence type="ECO:0000256" key="3">
    <source>
        <dbReference type="SAM" id="MobiDB-lite"/>
    </source>
</evidence>
<comment type="caution">
    <text evidence="4">The sequence shown here is derived from an EMBL/GenBank/DDBJ whole genome shotgun (WGS) entry which is preliminary data.</text>
</comment>
<dbReference type="GO" id="GO:0016607">
    <property type="term" value="C:nuclear speck"/>
    <property type="evidence" value="ECO:0007669"/>
    <property type="project" value="TreeGrafter"/>
</dbReference>
<reference evidence="4" key="1">
    <citation type="journal article" date="2023" name="G3 (Bethesda)">
        <title>Whole genome assembly and annotation of the endangered Caribbean coral Acropora cervicornis.</title>
        <authorList>
            <person name="Selwyn J.D."/>
            <person name="Vollmer S.V."/>
        </authorList>
    </citation>
    <scope>NUCLEOTIDE SEQUENCE</scope>
    <source>
        <strain evidence="4">K2</strain>
    </source>
</reference>
<evidence type="ECO:0000256" key="1">
    <source>
        <dbReference type="ARBA" id="ARBA00009097"/>
    </source>
</evidence>
<organism evidence="4 5">
    <name type="scientific">Acropora cervicornis</name>
    <name type="common">Staghorn coral</name>
    <dbReference type="NCBI Taxonomy" id="6130"/>
    <lineage>
        <taxon>Eukaryota</taxon>
        <taxon>Metazoa</taxon>
        <taxon>Cnidaria</taxon>
        <taxon>Anthozoa</taxon>
        <taxon>Hexacorallia</taxon>
        <taxon>Scleractinia</taxon>
        <taxon>Astrocoeniina</taxon>
        <taxon>Acroporidae</taxon>
        <taxon>Acropora</taxon>
    </lineage>
</organism>
<dbReference type="AlphaFoldDB" id="A0AAD9R091"/>
<feature type="region of interest" description="Disordered" evidence="3">
    <location>
        <begin position="142"/>
        <end position="181"/>
    </location>
</feature>
<dbReference type="PANTHER" id="PTHR46176">
    <property type="entry name" value="LD21662P"/>
    <property type="match status" value="1"/>
</dbReference>
<sequence length="314" mass="35938">MSLFACTHCNARHPFEQLSKGDQLCKDCRKTYPLVTCTYCRLEFHLLRNTEKDPVCKKCTYNFKMYGQPSCCEYCNIRAAFEGSKCSRCLSSEKKYGSPVSCEQCRLNCAFEKPAEARDKVDGKTLCLLCTLSYKRILHKAKKREKRVGGQDAHKRERKSKHAKLMKTENNDSPKDGKPSSFATAALERIGNNRGSPLNIGIYSSMTNDANSESIMLESHITELTELKEQVVNLKKQVQQKEQALIEKEKKITELKAEHWEKEKEFRQKIIQMQKDNADRIESLQVENRNLKRQVSSLSKAEKVKPDKPVATSG</sequence>
<proteinExistence type="inferred from homology"/>
<evidence type="ECO:0000256" key="2">
    <source>
        <dbReference type="ARBA" id="ARBA00023054"/>
    </source>
</evidence>
<gene>
    <name evidence="4" type="ORF">P5673_004457</name>
</gene>
<feature type="region of interest" description="Disordered" evidence="3">
    <location>
        <begin position="292"/>
        <end position="314"/>
    </location>
</feature>
<accession>A0AAD9R091</accession>
<dbReference type="Pfam" id="PF16046">
    <property type="entry name" value="FAM76"/>
    <property type="match status" value="1"/>
</dbReference>
<feature type="compositionally biased region" description="Basic and acidic residues" evidence="3">
    <location>
        <begin position="166"/>
        <end position="178"/>
    </location>
</feature>
<dbReference type="EMBL" id="JARQWQ010000007">
    <property type="protein sequence ID" value="KAK2570764.1"/>
    <property type="molecule type" value="Genomic_DNA"/>
</dbReference>
<dbReference type="Proteomes" id="UP001249851">
    <property type="component" value="Unassembled WGS sequence"/>
</dbReference>
<keyword evidence="5" id="KW-1185">Reference proteome</keyword>
<dbReference type="InterPro" id="IPR032017">
    <property type="entry name" value="FAM76"/>
</dbReference>
<evidence type="ECO:0000313" key="5">
    <source>
        <dbReference type="Proteomes" id="UP001249851"/>
    </source>
</evidence>
<dbReference type="PANTHER" id="PTHR46176:SF1">
    <property type="entry name" value="LD21662P"/>
    <property type="match status" value="1"/>
</dbReference>
<protein>
    <submittedName>
        <fullName evidence="4">Protein FAM76A</fullName>
    </submittedName>
</protein>
<comment type="similarity">
    <text evidence="1">Belongs to the FAM76 family.</text>
</comment>
<name>A0AAD9R091_ACRCE</name>
<evidence type="ECO:0000313" key="4">
    <source>
        <dbReference type="EMBL" id="KAK2570764.1"/>
    </source>
</evidence>